<dbReference type="InterPro" id="IPR024523">
    <property type="entry name" value="DUF3793"/>
</dbReference>
<sequence>MQFNCNTNCCENKLNSIYIKRILEMIGAVILGSKPAEIINVPGSSEEKEVKLAQIESFFNQCSRVTYRIISTNDGGKRVLFINEKSMEKVLSNKRCINFLKFVGYSSEYKLNDYMNELVLRLQSGEFPHEIGVFLGYPLKDVLGFMGYGKNELVEIKNWRIYGNKEVSYEVYNSFMRDKAIMKEMIQTMPIKELRRAI</sequence>
<dbReference type="STRING" id="1577792.QX51_13870"/>
<reference evidence="1 2" key="1">
    <citation type="submission" date="2014-12" db="EMBL/GenBank/DDBJ databases">
        <title>Draft genome sequence of Terrisporobacter sp. 08-306576, isolated from the blood culture of a bacteremia patient.</title>
        <authorList>
            <person name="Lund L.C."/>
            <person name="Sydenham T.V."/>
            <person name="Hogh S.V."/>
            <person name="Skov M.N."/>
            <person name="Kemp M."/>
            <person name="Justesen U.S."/>
        </authorList>
    </citation>
    <scope>NUCLEOTIDE SEQUENCE [LARGE SCALE GENOMIC DNA]</scope>
    <source>
        <strain evidence="1 2">08-306576</strain>
    </source>
</reference>
<dbReference type="OrthoDB" id="5393676at2"/>
<comment type="caution">
    <text evidence="1">The sequence shown here is derived from an EMBL/GenBank/DDBJ whole genome shotgun (WGS) entry which is preliminary data.</text>
</comment>
<dbReference type="Proteomes" id="UP000031189">
    <property type="component" value="Unassembled WGS sequence"/>
</dbReference>
<keyword evidence="2" id="KW-1185">Reference proteome</keyword>
<evidence type="ECO:0008006" key="3">
    <source>
        <dbReference type="Google" id="ProtNLM"/>
    </source>
</evidence>
<dbReference type="EMBL" id="JWHR01000112">
    <property type="protein sequence ID" value="KHS56517.1"/>
    <property type="molecule type" value="Genomic_DNA"/>
</dbReference>
<name>A0A0B3W2F7_9FIRM</name>
<evidence type="ECO:0000313" key="2">
    <source>
        <dbReference type="Proteomes" id="UP000031189"/>
    </source>
</evidence>
<dbReference type="Pfam" id="PF12672">
    <property type="entry name" value="DUF3793"/>
    <property type="match status" value="1"/>
</dbReference>
<organism evidence="1 2">
    <name type="scientific">Terrisporobacter othiniensis</name>
    <dbReference type="NCBI Taxonomy" id="1577792"/>
    <lineage>
        <taxon>Bacteria</taxon>
        <taxon>Bacillati</taxon>
        <taxon>Bacillota</taxon>
        <taxon>Clostridia</taxon>
        <taxon>Peptostreptococcales</taxon>
        <taxon>Peptostreptococcaceae</taxon>
        <taxon>Terrisporobacter</taxon>
    </lineage>
</organism>
<protein>
    <recommendedName>
        <fullName evidence="3">DUF3793 domain-containing protein</fullName>
    </recommendedName>
</protein>
<gene>
    <name evidence="1" type="ORF">QX51_13870</name>
</gene>
<proteinExistence type="predicted"/>
<accession>A0A0B3W2F7</accession>
<evidence type="ECO:0000313" key="1">
    <source>
        <dbReference type="EMBL" id="KHS56517.1"/>
    </source>
</evidence>
<dbReference type="AlphaFoldDB" id="A0A0B3W2F7"/>
<dbReference type="RefSeq" id="WP_039680485.1">
    <property type="nucleotide sequence ID" value="NZ_JAWGXO010000009.1"/>
</dbReference>